<reference evidence="2 3" key="1">
    <citation type="submission" date="2024-01" db="EMBL/GenBank/DDBJ databases">
        <title>The complete chloroplast genome sequence of Lithospermum erythrorhizon: insights into the phylogenetic relationship among Boraginaceae species and the maternal lineages of purple gromwells.</title>
        <authorList>
            <person name="Okada T."/>
            <person name="Watanabe K."/>
        </authorList>
    </citation>
    <scope>NUCLEOTIDE SEQUENCE [LARGE SCALE GENOMIC DNA]</scope>
</reference>
<dbReference type="AlphaFoldDB" id="A0AAV3NIC4"/>
<evidence type="ECO:0000313" key="3">
    <source>
        <dbReference type="Proteomes" id="UP001454036"/>
    </source>
</evidence>
<sequence length="275" mass="30978">MAMTNSQASLSEDVSLLPANDKQQSTAVKKTALRDLQNQNGSFLASQQDPVKLLRTKKLTPENPSNLRSQLSFSNNAANEHIVNARRRFELELGNGRSYSVEKYADIMQSKQSCQPQQGNPNKQTQLKESNNTDVPVATSSNLTRPAKISYSGPSKANQLGKKGNNIQAVDFLKVSAEIPQKTCSESIIEQKMSDRFIHLQQFLKQCDESRHRDYFEMFLNLSAPDLSRLAVELEKRAMHLTIEEAKELKRMNSLNILTKSALEYPIQAIQLPRK</sequence>
<name>A0AAV3NIC4_LITER</name>
<dbReference type="EMBL" id="BAABME010000027">
    <property type="protein sequence ID" value="GAA0138647.1"/>
    <property type="molecule type" value="Genomic_DNA"/>
</dbReference>
<gene>
    <name evidence="2" type="ORF">LIER_00352</name>
</gene>
<organism evidence="2 3">
    <name type="scientific">Lithospermum erythrorhizon</name>
    <name type="common">Purple gromwell</name>
    <name type="synonym">Lithospermum officinale var. erythrorhizon</name>
    <dbReference type="NCBI Taxonomy" id="34254"/>
    <lineage>
        <taxon>Eukaryota</taxon>
        <taxon>Viridiplantae</taxon>
        <taxon>Streptophyta</taxon>
        <taxon>Embryophyta</taxon>
        <taxon>Tracheophyta</taxon>
        <taxon>Spermatophyta</taxon>
        <taxon>Magnoliopsida</taxon>
        <taxon>eudicotyledons</taxon>
        <taxon>Gunneridae</taxon>
        <taxon>Pentapetalae</taxon>
        <taxon>asterids</taxon>
        <taxon>lamiids</taxon>
        <taxon>Boraginales</taxon>
        <taxon>Boraginaceae</taxon>
        <taxon>Boraginoideae</taxon>
        <taxon>Lithospermeae</taxon>
        <taxon>Lithospermum</taxon>
    </lineage>
</organism>
<feature type="compositionally biased region" description="Polar residues" evidence="1">
    <location>
        <begin position="1"/>
        <end position="12"/>
    </location>
</feature>
<dbReference type="Proteomes" id="UP001454036">
    <property type="component" value="Unassembled WGS sequence"/>
</dbReference>
<dbReference type="PANTHER" id="PTHR34555:SF7">
    <property type="entry name" value="DUF3741 DOMAIN-CONTAINING PROTEIN"/>
    <property type="match status" value="1"/>
</dbReference>
<feature type="region of interest" description="Disordered" evidence="1">
    <location>
        <begin position="110"/>
        <end position="160"/>
    </location>
</feature>
<protein>
    <submittedName>
        <fullName evidence="2">Uncharacterized protein</fullName>
    </submittedName>
</protein>
<dbReference type="PANTHER" id="PTHR34555">
    <property type="entry name" value="INTEGRAL MEMBRANE HEMOLYSIN-III-LIKE PROTEIN"/>
    <property type="match status" value="1"/>
</dbReference>
<evidence type="ECO:0000313" key="2">
    <source>
        <dbReference type="EMBL" id="GAA0138647.1"/>
    </source>
</evidence>
<feature type="region of interest" description="Disordered" evidence="1">
    <location>
        <begin position="1"/>
        <end position="33"/>
    </location>
</feature>
<proteinExistence type="predicted"/>
<accession>A0AAV3NIC4</accession>
<feature type="compositionally biased region" description="Polar residues" evidence="1">
    <location>
        <begin position="110"/>
        <end position="144"/>
    </location>
</feature>
<evidence type="ECO:0000256" key="1">
    <source>
        <dbReference type="SAM" id="MobiDB-lite"/>
    </source>
</evidence>
<comment type="caution">
    <text evidence="2">The sequence shown here is derived from an EMBL/GenBank/DDBJ whole genome shotgun (WGS) entry which is preliminary data.</text>
</comment>
<keyword evidence="3" id="KW-1185">Reference proteome</keyword>